<dbReference type="SUPFAM" id="SSF51445">
    <property type="entry name" value="(Trans)glycosidases"/>
    <property type="match status" value="2"/>
</dbReference>
<dbReference type="Ensembl" id="ENSSPAT00000013438.1">
    <property type="protein sequence ID" value="ENSSPAP00000013215.1"/>
    <property type="gene ID" value="ENSSPAG00000010019.1"/>
</dbReference>
<dbReference type="GeneTree" id="ENSGT00940000155324"/>
<evidence type="ECO:0000313" key="2">
    <source>
        <dbReference type="Ensembl" id="ENSSPAP00000013215.1"/>
    </source>
</evidence>
<dbReference type="PANTHER" id="PTHR10353:SF38">
    <property type="entry name" value="LACTASE_PHLORIZIN HYDROLASE"/>
    <property type="match status" value="1"/>
</dbReference>
<proteinExistence type="inferred from homology"/>
<dbReference type="PRINTS" id="PR00131">
    <property type="entry name" value="GLHYDRLASE1"/>
</dbReference>
<dbReference type="GO" id="GO:0008422">
    <property type="term" value="F:beta-glucosidase activity"/>
    <property type="evidence" value="ECO:0007669"/>
    <property type="project" value="TreeGrafter"/>
</dbReference>
<evidence type="ECO:0000256" key="1">
    <source>
        <dbReference type="RuleBase" id="RU003690"/>
    </source>
</evidence>
<reference evidence="2" key="1">
    <citation type="submission" date="2023-09" db="UniProtKB">
        <authorList>
            <consortium name="Ensembl"/>
        </authorList>
    </citation>
    <scope>IDENTIFICATION</scope>
</reference>
<name>A0A3B4ZY09_9TELE</name>
<dbReference type="InterPro" id="IPR017853">
    <property type="entry name" value="GH"/>
</dbReference>
<dbReference type="AlphaFoldDB" id="A0A3B4ZY09"/>
<protein>
    <recommendedName>
        <fullName evidence="3">Lactase</fullName>
    </recommendedName>
</protein>
<dbReference type="Gene3D" id="3.20.20.80">
    <property type="entry name" value="Glycosidases"/>
    <property type="match status" value="2"/>
</dbReference>
<sequence length="170" mass="19370">MFRQGWGVSSSAYQIEGGWNADGKGPSVWDTYTQTPGNTLADATGDVACDSYNRLDEDIYMLRALRVKSYRFSLSWSRIFPDGTRSSLNQKAQNLDGVNVKGYMATSLMDSFEWKSGYNFGFGLHHVDFNDPKRPRTVKYSDPTDMEGHLTFCGLWRLIWDILEHVSRLC</sequence>
<accession>A0A3B4ZY09</accession>
<dbReference type="Pfam" id="PF00232">
    <property type="entry name" value="Glyco_hydro_1"/>
    <property type="match status" value="2"/>
</dbReference>
<comment type="similarity">
    <text evidence="1">Belongs to the glycosyl hydrolase 1 family.</text>
</comment>
<dbReference type="InterPro" id="IPR001360">
    <property type="entry name" value="Glyco_hydro_1"/>
</dbReference>
<evidence type="ECO:0008006" key="3">
    <source>
        <dbReference type="Google" id="ProtNLM"/>
    </source>
</evidence>
<dbReference type="PANTHER" id="PTHR10353">
    <property type="entry name" value="GLYCOSYL HYDROLASE"/>
    <property type="match status" value="1"/>
</dbReference>
<organism evidence="2">
    <name type="scientific">Stegastes partitus</name>
    <name type="common">bicolor damselfish</name>
    <dbReference type="NCBI Taxonomy" id="144197"/>
    <lineage>
        <taxon>Eukaryota</taxon>
        <taxon>Metazoa</taxon>
        <taxon>Chordata</taxon>
        <taxon>Craniata</taxon>
        <taxon>Vertebrata</taxon>
        <taxon>Euteleostomi</taxon>
        <taxon>Actinopterygii</taxon>
        <taxon>Neopterygii</taxon>
        <taxon>Teleostei</taxon>
        <taxon>Neoteleostei</taxon>
        <taxon>Acanthomorphata</taxon>
        <taxon>Ovalentaria</taxon>
        <taxon>Pomacentridae</taxon>
        <taxon>Stegastes</taxon>
    </lineage>
</organism>
<dbReference type="GO" id="GO:0005975">
    <property type="term" value="P:carbohydrate metabolic process"/>
    <property type="evidence" value="ECO:0007669"/>
    <property type="project" value="InterPro"/>
</dbReference>